<dbReference type="InterPro" id="IPR038765">
    <property type="entry name" value="Papain-like_cys_pep_sf"/>
</dbReference>
<evidence type="ECO:0000256" key="2">
    <source>
        <dbReference type="ARBA" id="ARBA00022670"/>
    </source>
</evidence>
<feature type="chain" id="PRO_5039076137" evidence="8">
    <location>
        <begin position="21"/>
        <end position="420"/>
    </location>
</feature>
<dbReference type="OrthoDB" id="9813368at2"/>
<evidence type="ECO:0000256" key="5">
    <source>
        <dbReference type="ARBA" id="ARBA00022807"/>
    </source>
</evidence>
<proteinExistence type="inferred from homology"/>
<dbReference type="AlphaFoldDB" id="A0A248TMY0"/>
<dbReference type="PANTHER" id="PTHR47053">
    <property type="entry name" value="MUREIN DD-ENDOPEPTIDASE MEPH-RELATED"/>
    <property type="match status" value="1"/>
</dbReference>
<feature type="compositionally biased region" description="Low complexity" evidence="7">
    <location>
        <begin position="253"/>
        <end position="290"/>
    </location>
</feature>
<organism evidence="10 11">
    <name type="scientific">Cytobacillus kochii</name>
    <dbReference type="NCBI Taxonomy" id="859143"/>
    <lineage>
        <taxon>Bacteria</taxon>
        <taxon>Bacillati</taxon>
        <taxon>Bacillota</taxon>
        <taxon>Bacilli</taxon>
        <taxon>Bacillales</taxon>
        <taxon>Bacillaceae</taxon>
        <taxon>Cytobacillus</taxon>
    </lineage>
</organism>
<keyword evidence="4" id="KW-0378">Hydrolase</keyword>
<dbReference type="InterPro" id="IPR000064">
    <property type="entry name" value="NLP_P60_dom"/>
</dbReference>
<dbReference type="InterPro" id="IPR057309">
    <property type="entry name" value="PcsB_CC"/>
</dbReference>
<dbReference type="SUPFAM" id="SSF57997">
    <property type="entry name" value="Tropomyosin"/>
    <property type="match status" value="1"/>
</dbReference>
<evidence type="ECO:0000313" key="11">
    <source>
        <dbReference type="Proteomes" id="UP000215137"/>
    </source>
</evidence>
<dbReference type="RefSeq" id="WP_095373004.1">
    <property type="nucleotide sequence ID" value="NZ_CP022983.1"/>
</dbReference>
<accession>A0A248TMY0</accession>
<feature type="region of interest" description="Disordered" evidence="7">
    <location>
        <begin position="243"/>
        <end position="292"/>
    </location>
</feature>
<reference evidence="10 11" key="1">
    <citation type="submission" date="2017-08" db="EMBL/GenBank/DDBJ databases">
        <title>Complete Genome Sequence of Bacillus kochii Oregon-R-modENCODE STRAIN BDGP4, isolated from Drosophila melanogaster gut.</title>
        <authorList>
            <person name="Wan K.H."/>
            <person name="Yu C."/>
            <person name="Park S."/>
            <person name="Hammonds A.S."/>
            <person name="Booth B.W."/>
            <person name="Celniker S.E."/>
        </authorList>
    </citation>
    <scope>NUCLEOTIDE SEQUENCE [LARGE SCALE GENOMIC DNA]</scope>
    <source>
        <strain evidence="10 11">BDGP4</strain>
    </source>
</reference>
<dbReference type="Proteomes" id="UP000215137">
    <property type="component" value="Chromosome"/>
</dbReference>
<feature type="coiled-coil region" evidence="6">
    <location>
        <begin position="29"/>
        <end position="112"/>
    </location>
</feature>
<keyword evidence="2" id="KW-0645">Protease</keyword>
<evidence type="ECO:0000256" key="4">
    <source>
        <dbReference type="ARBA" id="ARBA00022801"/>
    </source>
</evidence>
<dbReference type="GO" id="GO:0008234">
    <property type="term" value="F:cysteine-type peptidase activity"/>
    <property type="evidence" value="ECO:0007669"/>
    <property type="project" value="UniProtKB-KW"/>
</dbReference>
<dbReference type="PANTHER" id="PTHR47053:SF1">
    <property type="entry name" value="MUREIN DD-ENDOPEPTIDASE MEPH-RELATED"/>
    <property type="match status" value="1"/>
</dbReference>
<feature type="coiled-coil region" evidence="6">
    <location>
        <begin position="168"/>
        <end position="230"/>
    </location>
</feature>
<evidence type="ECO:0000256" key="3">
    <source>
        <dbReference type="ARBA" id="ARBA00022729"/>
    </source>
</evidence>
<dbReference type="KEGG" id="bko:CKF48_20245"/>
<comment type="similarity">
    <text evidence="1">Belongs to the peptidase C40 family.</text>
</comment>
<dbReference type="Pfam" id="PF00877">
    <property type="entry name" value="NLPC_P60"/>
    <property type="match status" value="1"/>
</dbReference>
<dbReference type="PROSITE" id="PS51935">
    <property type="entry name" value="NLPC_P60"/>
    <property type="match status" value="1"/>
</dbReference>
<dbReference type="InterPro" id="IPR051202">
    <property type="entry name" value="Peptidase_C40"/>
</dbReference>
<dbReference type="EMBL" id="CP022983">
    <property type="protein sequence ID" value="ASV69440.1"/>
    <property type="molecule type" value="Genomic_DNA"/>
</dbReference>
<evidence type="ECO:0000256" key="8">
    <source>
        <dbReference type="SAM" id="SignalP"/>
    </source>
</evidence>
<sequence>MKKKIIALNTTIMLGLGAFALPAVNAESLDDIKKERSDVKSDLSKAEKELAAVLTELNGLEEKIAKVDQAVADNEKIVKETEKEIEEAKAKIKKLEEEIKVIQERIDKRSEILKERAVAIQNSGGSNVNYIEVLLGSTSFSDFVDRVGAISKIVDADEELLIQHDKDKKEVEEKKATVDKELTTLNEKMTDLEGMREQLKEQEAQNDKLKAELKEKEEVAAEKKSKLQAKDVDLAAMQAEIESSMARQAPVEASVTNNESTSTSTNTTNSNSSSKSKSSAKASSAPASTTVGSGMQAVISAGNKYIGNSVYVFGGGRSASDIAAGRFDCSGFVHWAFAQGGYSVGASTDALKNQGTPVPASQMQPGDMVFFNTYKTDGHVGIYIGGGKFIGSQSSTGVAIADMSSGYWAKAFNGRVNRIN</sequence>
<evidence type="ECO:0000256" key="7">
    <source>
        <dbReference type="SAM" id="MobiDB-lite"/>
    </source>
</evidence>
<dbReference type="Gene3D" id="3.90.1720.10">
    <property type="entry name" value="endopeptidase domain like (from Nostoc punctiforme)"/>
    <property type="match status" value="1"/>
</dbReference>
<evidence type="ECO:0000259" key="9">
    <source>
        <dbReference type="PROSITE" id="PS51935"/>
    </source>
</evidence>
<feature type="signal peptide" evidence="8">
    <location>
        <begin position="1"/>
        <end position="20"/>
    </location>
</feature>
<dbReference type="Pfam" id="PF24568">
    <property type="entry name" value="CC_PcsB"/>
    <property type="match status" value="1"/>
</dbReference>
<feature type="domain" description="NlpC/P60" evidence="9">
    <location>
        <begin position="292"/>
        <end position="419"/>
    </location>
</feature>
<dbReference type="SUPFAM" id="SSF54001">
    <property type="entry name" value="Cysteine proteinases"/>
    <property type="match status" value="1"/>
</dbReference>
<dbReference type="GO" id="GO:0006508">
    <property type="term" value="P:proteolysis"/>
    <property type="evidence" value="ECO:0007669"/>
    <property type="project" value="UniProtKB-KW"/>
</dbReference>
<dbReference type="Gene3D" id="6.10.250.3150">
    <property type="match status" value="1"/>
</dbReference>
<keyword evidence="6" id="KW-0175">Coiled coil</keyword>
<name>A0A248TMY0_9BACI</name>
<keyword evidence="3 8" id="KW-0732">Signal</keyword>
<gene>
    <name evidence="10" type="ORF">CKF48_20245</name>
</gene>
<evidence type="ECO:0000256" key="1">
    <source>
        <dbReference type="ARBA" id="ARBA00007074"/>
    </source>
</evidence>
<keyword evidence="11" id="KW-1185">Reference proteome</keyword>
<keyword evidence="5" id="KW-0788">Thiol protease</keyword>
<evidence type="ECO:0000256" key="6">
    <source>
        <dbReference type="SAM" id="Coils"/>
    </source>
</evidence>
<evidence type="ECO:0000313" key="10">
    <source>
        <dbReference type="EMBL" id="ASV69440.1"/>
    </source>
</evidence>
<protein>
    <submittedName>
        <fullName evidence="10">Peptidase</fullName>
    </submittedName>
</protein>